<evidence type="ECO:0000256" key="2">
    <source>
        <dbReference type="ARBA" id="ARBA00022692"/>
    </source>
</evidence>
<feature type="transmembrane region" description="Helical" evidence="5">
    <location>
        <begin position="175"/>
        <end position="194"/>
    </location>
</feature>
<dbReference type="InterPro" id="IPR006214">
    <property type="entry name" value="Bax_inhibitor_1-related"/>
</dbReference>
<evidence type="ECO:0000256" key="5">
    <source>
        <dbReference type="RuleBase" id="RU004379"/>
    </source>
</evidence>
<dbReference type="AlphaFoldDB" id="A0A8R1I4F5"/>
<feature type="transmembrane region" description="Helical" evidence="5">
    <location>
        <begin position="262"/>
        <end position="285"/>
    </location>
</feature>
<feature type="transmembrane region" description="Helical" evidence="5">
    <location>
        <begin position="114"/>
        <end position="134"/>
    </location>
</feature>
<feature type="compositionally biased region" description="Polar residues" evidence="6">
    <location>
        <begin position="9"/>
        <end position="19"/>
    </location>
</feature>
<dbReference type="EnsemblMetazoa" id="CJA14912a.1">
    <property type="protein sequence ID" value="CJA14912a.1"/>
    <property type="gene ID" value="WBGene00134116"/>
</dbReference>
<organism evidence="7 8">
    <name type="scientific">Caenorhabditis japonica</name>
    <dbReference type="NCBI Taxonomy" id="281687"/>
    <lineage>
        <taxon>Eukaryota</taxon>
        <taxon>Metazoa</taxon>
        <taxon>Ecdysozoa</taxon>
        <taxon>Nematoda</taxon>
        <taxon>Chromadorea</taxon>
        <taxon>Rhabditida</taxon>
        <taxon>Rhabditina</taxon>
        <taxon>Rhabditomorpha</taxon>
        <taxon>Rhabditoidea</taxon>
        <taxon>Rhabditidae</taxon>
        <taxon>Peloderinae</taxon>
        <taxon>Caenorhabditis</taxon>
    </lineage>
</organism>
<dbReference type="GO" id="GO:0016020">
    <property type="term" value="C:membrane"/>
    <property type="evidence" value="ECO:0007669"/>
    <property type="project" value="UniProtKB-SubCell"/>
</dbReference>
<keyword evidence="3 5" id="KW-1133">Transmembrane helix</keyword>
<dbReference type="PANTHER" id="PTHR23291:SF127">
    <property type="entry name" value="PROTEIN LIFEGUARD 1-LIKE"/>
    <property type="match status" value="1"/>
</dbReference>
<protein>
    <submittedName>
        <fullName evidence="7">Uncharacterized protein</fullName>
    </submittedName>
</protein>
<dbReference type="GO" id="GO:0005783">
    <property type="term" value="C:endoplasmic reticulum"/>
    <property type="evidence" value="ECO:0007669"/>
    <property type="project" value="TreeGrafter"/>
</dbReference>
<evidence type="ECO:0000256" key="3">
    <source>
        <dbReference type="ARBA" id="ARBA00022989"/>
    </source>
</evidence>
<dbReference type="GO" id="GO:0005794">
    <property type="term" value="C:Golgi apparatus"/>
    <property type="evidence" value="ECO:0007669"/>
    <property type="project" value="TreeGrafter"/>
</dbReference>
<keyword evidence="8" id="KW-1185">Reference proteome</keyword>
<proteinExistence type="inferred from homology"/>
<reference evidence="8" key="1">
    <citation type="submission" date="2010-08" db="EMBL/GenBank/DDBJ databases">
        <authorList>
            <consortium name="Caenorhabditis japonica Sequencing Consortium"/>
            <person name="Wilson R.K."/>
        </authorList>
    </citation>
    <scope>NUCLEOTIDE SEQUENCE [LARGE SCALE GENOMIC DNA]</scope>
    <source>
        <strain evidence="8">DF5081</strain>
    </source>
</reference>
<dbReference type="Pfam" id="PF01027">
    <property type="entry name" value="Bax1-I"/>
    <property type="match status" value="1"/>
</dbReference>
<feature type="region of interest" description="Disordered" evidence="6">
    <location>
        <begin position="1"/>
        <end position="70"/>
    </location>
</feature>
<comment type="similarity">
    <text evidence="5">Belongs to the BI1 family.</text>
</comment>
<dbReference type="PANTHER" id="PTHR23291">
    <property type="entry name" value="BAX INHIBITOR-RELATED"/>
    <property type="match status" value="1"/>
</dbReference>
<dbReference type="Proteomes" id="UP000005237">
    <property type="component" value="Unassembled WGS sequence"/>
</dbReference>
<dbReference type="CDD" id="cd10428">
    <property type="entry name" value="LFG_like"/>
    <property type="match status" value="1"/>
</dbReference>
<name>A0A8R1I4F5_CAEJA</name>
<feature type="transmembrane region" description="Helical" evidence="5">
    <location>
        <begin position="233"/>
        <end position="256"/>
    </location>
</feature>
<dbReference type="GO" id="GO:2001234">
    <property type="term" value="P:negative regulation of apoptotic signaling pathway"/>
    <property type="evidence" value="ECO:0007669"/>
    <property type="project" value="TreeGrafter"/>
</dbReference>
<comment type="subcellular location">
    <subcellularLocation>
        <location evidence="1">Membrane</location>
        <topology evidence="1">Multi-pass membrane protein</topology>
    </subcellularLocation>
</comment>
<feature type="compositionally biased region" description="Low complexity" evidence="6">
    <location>
        <begin position="28"/>
        <end position="49"/>
    </location>
</feature>
<reference evidence="7" key="2">
    <citation type="submission" date="2022-06" db="UniProtKB">
        <authorList>
            <consortium name="EnsemblMetazoa"/>
        </authorList>
    </citation>
    <scope>IDENTIFICATION</scope>
    <source>
        <strain evidence="7">DF5081</strain>
    </source>
</reference>
<feature type="transmembrane region" description="Helical" evidence="5">
    <location>
        <begin position="200"/>
        <end position="221"/>
    </location>
</feature>
<accession>A0A8R1I4F5</accession>
<feature type="transmembrane region" description="Helical" evidence="5">
    <location>
        <begin position="146"/>
        <end position="163"/>
    </location>
</feature>
<keyword evidence="2 5" id="KW-0812">Transmembrane</keyword>
<evidence type="ECO:0000313" key="8">
    <source>
        <dbReference type="Proteomes" id="UP000005237"/>
    </source>
</evidence>
<feature type="compositionally biased region" description="Polar residues" evidence="6">
    <location>
        <begin position="78"/>
        <end position="96"/>
    </location>
</feature>
<feature type="region of interest" description="Disordered" evidence="6">
    <location>
        <begin position="77"/>
        <end position="96"/>
    </location>
</feature>
<evidence type="ECO:0000256" key="1">
    <source>
        <dbReference type="ARBA" id="ARBA00004141"/>
    </source>
</evidence>
<evidence type="ECO:0000256" key="6">
    <source>
        <dbReference type="SAM" id="MobiDB-lite"/>
    </source>
</evidence>
<evidence type="ECO:0000313" key="7">
    <source>
        <dbReference type="EnsemblMetazoa" id="CJA14912a.1"/>
    </source>
</evidence>
<keyword evidence="4 5" id="KW-0472">Membrane</keyword>
<evidence type="ECO:0000256" key="4">
    <source>
        <dbReference type="ARBA" id="ARBA00023136"/>
    </source>
</evidence>
<sequence length="323" mass="36297">MSAPPAYEQNVNDPRQNATAPLIPGMSYQQQQAYNPNFQNPYPQQQYPGQGPPPPGFNTGHNQGGYFPPPTMPMHGSMFNNMETGGGQNNSDPDNKWSFQFSDKTIRAAFVRKVFSLVFIMLSIVAAVTVIPWVHPQTMHLFRRNQGIYFGSYIVFLVTYLSLTCCEGVRRKFPMNLIVTGVFTIATGFMTSVICAHHEARVVLLALAICIGCTLFIIIFASQTKFDLTAHMGFVAIISVCFLMFGLVTIISSIFFRLPFLIMVYALIGSLIMMVYLFLDVQMLMGGRKLEISPEDHIFAAVQIFMDIVQIFWYLLTLFGSRD</sequence>
<feature type="transmembrane region" description="Helical" evidence="5">
    <location>
        <begin position="297"/>
        <end position="316"/>
    </location>
</feature>